<reference evidence="1" key="1">
    <citation type="submission" date="2015-07" db="EMBL/GenBank/DDBJ databases">
        <title>Draft Genome Sequences of Anaerolinea thermolimosa IMO-1, Bellilinea caldifistulae GOMI-1, Leptolinea tardivitalis YMTK-2, Levilinea saccharolytica KIBI-1,Longilinea arvoryzae KOME-1, Previously Described as Members of the Anaerolineaceae (Chloroflexi).</title>
        <authorList>
            <person name="Sekiguchi Y."/>
            <person name="Ohashi A."/>
            <person name="Matsuura N."/>
            <person name="Tourlousse M.D."/>
        </authorList>
    </citation>
    <scope>NUCLEOTIDE SEQUENCE [LARGE SCALE GENOMIC DNA]</scope>
    <source>
        <strain evidence="1">KOME-1</strain>
    </source>
</reference>
<name>A0A0S7B777_9CHLR</name>
<accession>A0A0S7B777</accession>
<dbReference type="EMBL" id="DF967972">
    <property type="protein sequence ID" value="GAP12983.1"/>
    <property type="molecule type" value="Genomic_DNA"/>
</dbReference>
<organism evidence="1">
    <name type="scientific">Longilinea arvoryzae</name>
    <dbReference type="NCBI Taxonomy" id="360412"/>
    <lineage>
        <taxon>Bacteria</taxon>
        <taxon>Bacillati</taxon>
        <taxon>Chloroflexota</taxon>
        <taxon>Anaerolineae</taxon>
        <taxon>Anaerolineales</taxon>
        <taxon>Anaerolineaceae</taxon>
        <taxon>Longilinea</taxon>
    </lineage>
</organism>
<dbReference type="AlphaFoldDB" id="A0A0S7B777"/>
<dbReference type="Gene3D" id="1.10.30.50">
    <property type="match status" value="1"/>
</dbReference>
<protein>
    <recommendedName>
        <fullName evidence="3">HNH endonuclease</fullName>
    </recommendedName>
</protein>
<dbReference type="Proteomes" id="UP000055060">
    <property type="component" value="Unassembled WGS sequence"/>
</dbReference>
<dbReference type="RefSeq" id="WP_075072357.1">
    <property type="nucleotide sequence ID" value="NZ_DF967972.1"/>
</dbReference>
<evidence type="ECO:0008006" key="3">
    <source>
        <dbReference type="Google" id="ProtNLM"/>
    </source>
</evidence>
<evidence type="ECO:0000313" key="2">
    <source>
        <dbReference type="Proteomes" id="UP000055060"/>
    </source>
</evidence>
<sequence length="120" mass="13956">MPKFDDALRGYAYTILLRDGFKCRYCGADGTKSFDTWLSLSWDHLLPKGHPNRDNPDFIVAACNFCNTADNHFFEHAAERGLQFDGMTQEELVAQRLPYVLETRKKYRKFWIENVIMKAG</sequence>
<evidence type="ECO:0000313" key="1">
    <source>
        <dbReference type="EMBL" id="GAP12983.1"/>
    </source>
</evidence>
<gene>
    <name evidence="1" type="ORF">LARV_00724</name>
</gene>
<dbReference type="OrthoDB" id="145457at2"/>
<proteinExistence type="predicted"/>
<dbReference type="STRING" id="360412.LARV_00724"/>
<keyword evidence="2" id="KW-1185">Reference proteome</keyword>